<dbReference type="InterPro" id="IPR012338">
    <property type="entry name" value="Beta-lactam/transpept-like"/>
</dbReference>
<evidence type="ECO:0000256" key="1">
    <source>
        <dbReference type="SAM" id="SignalP"/>
    </source>
</evidence>
<dbReference type="InterPro" id="IPR050789">
    <property type="entry name" value="Diverse_Enzym_Activities"/>
</dbReference>
<dbReference type="EMBL" id="JBHTIF010000005">
    <property type="protein sequence ID" value="MFD0727296.1"/>
    <property type="molecule type" value="Genomic_DNA"/>
</dbReference>
<evidence type="ECO:0000313" key="3">
    <source>
        <dbReference type="EMBL" id="MFD0727296.1"/>
    </source>
</evidence>
<dbReference type="Gene3D" id="3.40.710.10">
    <property type="entry name" value="DD-peptidase/beta-lactamase superfamily"/>
    <property type="match status" value="1"/>
</dbReference>
<dbReference type="InterPro" id="IPR001466">
    <property type="entry name" value="Beta-lactam-related"/>
</dbReference>
<keyword evidence="4" id="KW-1185">Reference proteome</keyword>
<feature type="signal peptide" evidence="1">
    <location>
        <begin position="1"/>
        <end position="25"/>
    </location>
</feature>
<keyword evidence="1" id="KW-0732">Signal</keyword>
<proteinExistence type="predicted"/>
<dbReference type="Pfam" id="PF00144">
    <property type="entry name" value="Beta-lactamase"/>
    <property type="match status" value="1"/>
</dbReference>
<dbReference type="PANTHER" id="PTHR43283">
    <property type="entry name" value="BETA-LACTAMASE-RELATED"/>
    <property type="match status" value="1"/>
</dbReference>
<dbReference type="EC" id="3.-.-.-" evidence="3"/>
<dbReference type="RefSeq" id="WP_386825884.1">
    <property type="nucleotide sequence ID" value="NZ_JBHTIF010000005.1"/>
</dbReference>
<evidence type="ECO:0000313" key="4">
    <source>
        <dbReference type="Proteomes" id="UP001597110"/>
    </source>
</evidence>
<protein>
    <submittedName>
        <fullName evidence="3">Serine hydrolase domain-containing protein</fullName>
        <ecNumber evidence="3">3.-.-.-</ecNumber>
    </submittedName>
</protein>
<comment type="caution">
    <text evidence="3">The sequence shown here is derived from an EMBL/GenBank/DDBJ whole genome shotgun (WGS) entry which is preliminary data.</text>
</comment>
<dbReference type="PANTHER" id="PTHR43283:SF18">
    <property type="match status" value="1"/>
</dbReference>
<feature type="domain" description="Beta-lactamase-related" evidence="2">
    <location>
        <begin position="50"/>
        <end position="352"/>
    </location>
</feature>
<dbReference type="Proteomes" id="UP001597110">
    <property type="component" value="Unassembled WGS sequence"/>
</dbReference>
<keyword evidence="3" id="KW-0378">Hydrolase</keyword>
<evidence type="ECO:0000259" key="2">
    <source>
        <dbReference type="Pfam" id="PF00144"/>
    </source>
</evidence>
<dbReference type="SUPFAM" id="SSF56601">
    <property type="entry name" value="beta-lactamase/transpeptidase-like"/>
    <property type="match status" value="1"/>
</dbReference>
<reference evidence="4" key="1">
    <citation type="journal article" date="2019" name="Int. J. Syst. Evol. Microbiol.">
        <title>The Global Catalogue of Microorganisms (GCM) 10K type strain sequencing project: providing services to taxonomists for standard genome sequencing and annotation.</title>
        <authorList>
            <consortium name="The Broad Institute Genomics Platform"/>
            <consortium name="The Broad Institute Genome Sequencing Center for Infectious Disease"/>
            <person name="Wu L."/>
            <person name="Ma J."/>
        </authorList>
    </citation>
    <scope>NUCLEOTIDE SEQUENCE [LARGE SCALE GENOMIC DNA]</scope>
    <source>
        <strain evidence="4">CCUG 55585</strain>
    </source>
</reference>
<sequence length="376" mass="41259">MHTRTAYLPTLFGFALGALAMHACASPLAGLAEAKHAPAQATPAALQRLDGLVPRLLAEKRIASVSIARIEDGRVSFVATWGEARPGVPATPATLYNIASMTKPLSAEVVLRLVARGEVSLDESMAKHWVDPDLADDPRRDALTPRIALSHRTGFPNWRDGTLRFERTPGEAFGYSGEGFEYMARFVEKKTGTPFETLAERLVFAPSGMAETAYTRRPWFEGRIALPHDPEGRPLAPQIATRYIASDDVFSTPRDYARFLIGLIERQGVDETTAGERSRIQTDRRAELCASPREATCPDEVGFGLGWESFLIDGRRYLMHTGMDEGTFTLGYVSPDAREGTVIFTNSRNGPQAVLPIIDAIGRDPAFVDWLRKLAG</sequence>
<name>A0ABW2YI91_9GAMM</name>
<feature type="chain" id="PRO_5047265645" evidence="1">
    <location>
        <begin position="26"/>
        <end position="376"/>
    </location>
</feature>
<organism evidence="3 4">
    <name type="scientific">Lysobacter brunescens</name>
    <dbReference type="NCBI Taxonomy" id="262323"/>
    <lineage>
        <taxon>Bacteria</taxon>
        <taxon>Pseudomonadati</taxon>
        <taxon>Pseudomonadota</taxon>
        <taxon>Gammaproteobacteria</taxon>
        <taxon>Lysobacterales</taxon>
        <taxon>Lysobacteraceae</taxon>
        <taxon>Lysobacter</taxon>
    </lineage>
</organism>
<dbReference type="GO" id="GO:0016787">
    <property type="term" value="F:hydrolase activity"/>
    <property type="evidence" value="ECO:0007669"/>
    <property type="project" value="UniProtKB-KW"/>
</dbReference>
<accession>A0ABW2YI91</accession>
<gene>
    <name evidence="3" type="ORF">ACFQ0E_17005</name>
</gene>